<protein>
    <submittedName>
        <fullName evidence="1">Uncharacterized protein</fullName>
    </submittedName>
</protein>
<comment type="caution">
    <text evidence="1">The sequence shown here is derived from an EMBL/GenBank/DDBJ whole genome shotgun (WGS) entry which is preliminary data.</text>
</comment>
<dbReference type="Proteomes" id="UP000827872">
    <property type="component" value="Linkage Group LG13"/>
</dbReference>
<organism evidence="1 2">
    <name type="scientific">Sphaerodactylus townsendi</name>
    <dbReference type="NCBI Taxonomy" id="933632"/>
    <lineage>
        <taxon>Eukaryota</taxon>
        <taxon>Metazoa</taxon>
        <taxon>Chordata</taxon>
        <taxon>Craniata</taxon>
        <taxon>Vertebrata</taxon>
        <taxon>Euteleostomi</taxon>
        <taxon>Lepidosauria</taxon>
        <taxon>Squamata</taxon>
        <taxon>Bifurcata</taxon>
        <taxon>Gekkota</taxon>
        <taxon>Sphaerodactylidae</taxon>
        <taxon>Sphaerodactylus</taxon>
    </lineage>
</organism>
<proteinExistence type="predicted"/>
<evidence type="ECO:0000313" key="2">
    <source>
        <dbReference type="Proteomes" id="UP000827872"/>
    </source>
</evidence>
<reference evidence="1" key="1">
    <citation type="submission" date="2021-08" db="EMBL/GenBank/DDBJ databases">
        <title>The first chromosome-level gecko genome reveals the dynamic sex chromosomes of Neotropical dwarf geckos (Sphaerodactylidae: Sphaerodactylus).</title>
        <authorList>
            <person name="Pinto B.J."/>
            <person name="Keating S.E."/>
            <person name="Gamble T."/>
        </authorList>
    </citation>
    <scope>NUCLEOTIDE SEQUENCE</scope>
    <source>
        <strain evidence="1">TG3544</strain>
    </source>
</reference>
<dbReference type="EMBL" id="CM037626">
    <property type="protein sequence ID" value="KAH8011979.1"/>
    <property type="molecule type" value="Genomic_DNA"/>
</dbReference>
<gene>
    <name evidence="1" type="ORF">K3G42_013258</name>
</gene>
<keyword evidence="2" id="KW-1185">Reference proteome</keyword>
<sequence>MEVLKKSSSQSISQGRFPEGRQTWLVQRLPRGLREGRGLWLLSGKPGRNPNHLSHWPGLPSVWASRCYRNQETPEAVEKELLFPRLLGSSVFEGGAAQKQPAPASAPGNAWPPGLHIPAGRSAPLLTLQGTEAGLHLRQPVSSEGPASGFQTASFRKTRIYLRDVPISRKVSGRPAQERPLGGEQSPHSGPQTQALARSQPCHPMGQPSGVGGAGSEFAPQQRKRRVGLGADLGPSAASPSRRQSPQASIGLRLSPVRIAEEEQNWDLVLLCLTLGSSVTLPPAPGNMQALTSSLWHFVNRNTSERPSVEPQSSSVSPLEDLRLSMALEDSLRIAVSALVFAAFCGCAMLMPFCQPQKLRMRGKAWKWLGIYVNGLVCLTSVLVLVSLLLWIYDQGLSAPFIVLMIFLLYVMLVTLLLVVSLVSQLNFIRQVTDKAGQHLLNFTTPGGTVLVAVTSSMLIKRINQIQSSSTGLIVKMFVLVHEKQLLAMSENGSWGNPLLDFHFLIFNDRYYHHIMFLTDQYATNVPLNKSLTLFRNYSTIAWIYENRRQKIKFPEGKKPGR</sequence>
<name>A0ACB8FXJ8_9SAUR</name>
<accession>A0ACB8FXJ8</accession>
<evidence type="ECO:0000313" key="1">
    <source>
        <dbReference type="EMBL" id="KAH8011979.1"/>
    </source>
</evidence>